<dbReference type="RefSeq" id="XP_005774179.1">
    <property type="nucleotide sequence ID" value="XM_005774122.1"/>
</dbReference>
<evidence type="ECO:0000313" key="5">
    <source>
        <dbReference type="Proteomes" id="UP000013827"/>
    </source>
</evidence>
<feature type="compositionally biased region" description="Polar residues" evidence="2">
    <location>
        <begin position="1"/>
        <end position="11"/>
    </location>
</feature>
<dbReference type="PROSITE" id="PS50067">
    <property type="entry name" value="KINESIN_MOTOR_2"/>
    <property type="match status" value="1"/>
</dbReference>
<reference evidence="5" key="1">
    <citation type="journal article" date="2013" name="Nature">
        <title>Pan genome of the phytoplankton Emiliania underpins its global distribution.</title>
        <authorList>
            <person name="Read B.A."/>
            <person name="Kegel J."/>
            <person name="Klute M.J."/>
            <person name="Kuo A."/>
            <person name="Lefebvre S.C."/>
            <person name="Maumus F."/>
            <person name="Mayer C."/>
            <person name="Miller J."/>
            <person name="Monier A."/>
            <person name="Salamov A."/>
            <person name="Young J."/>
            <person name="Aguilar M."/>
            <person name="Claverie J.M."/>
            <person name="Frickenhaus S."/>
            <person name="Gonzalez K."/>
            <person name="Herman E.K."/>
            <person name="Lin Y.C."/>
            <person name="Napier J."/>
            <person name="Ogata H."/>
            <person name="Sarno A.F."/>
            <person name="Shmutz J."/>
            <person name="Schroeder D."/>
            <person name="de Vargas C."/>
            <person name="Verret F."/>
            <person name="von Dassow P."/>
            <person name="Valentin K."/>
            <person name="Van de Peer Y."/>
            <person name="Wheeler G."/>
            <person name="Dacks J.B."/>
            <person name="Delwiche C.F."/>
            <person name="Dyhrman S.T."/>
            <person name="Glockner G."/>
            <person name="John U."/>
            <person name="Richards T."/>
            <person name="Worden A.Z."/>
            <person name="Zhang X."/>
            <person name="Grigoriev I.V."/>
            <person name="Allen A.E."/>
            <person name="Bidle K."/>
            <person name="Borodovsky M."/>
            <person name="Bowler C."/>
            <person name="Brownlee C."/>
            <person name="Cock J.M."/>
            <person name="Elias M."/>
            <person name="Gladyshev V.N."/>
            <person name="Groth M."/>
            <person name="Guda C."/>
            <person name="Hadaegh A."/>
            <person name="Iglesias-Rodriguez M.D."/>
            <person name="Jenkins J."/>
            <person name="Jones B.M."/>
            <person name="Lawson T."/>
            <person name="Leese F."/>
            <person name="Lindquist E."/>
            <person name="Lobanov A."/>
            <person name="Lomsadze A."/>
            <person name="Malik S.B."/>
            <person name="Marsh M.E."/>
            <person name="Mackinder L."/>
            <person name="Mock T."/>
            <person name="Mueller-Roeber B."/>
            <person name="Pagarete A."/>
            <person name="Parker M."/>
            <person name="Probert I."/>
            <person name="Quesneville H."/>
            <person name="Raines C."/>
            <person name="Rensing S.A."/>
            <person name="Riano-Pachon D.M."/>
            <person name="Richier S."/>
            <person name="Rokitta S."/>
            <person name="Shiraiwa Y."/>
            <person name="Soanes D.M."/>
            <person name="van der Giezen M."/>
            <person name="Wahlund T.M."/>
            <person name="Williams B."/>
            <person name="Wilson W."/>
            <person name="Wolfe G."/>
            <person name="Wurch L.L."/>
        </authorList>
    </citation>
    <scope>NUCLEOTIDE SEQUENCE</scope>
</reference>
<feature type="region of interest" description="Disordered" evidence="2">
    <location>
        <begin position="550"/>
        <end position="581"/>
    </location>
</feature>
<dbReference type="PANTHER" id="PTHR47969">
    <property type="entry name" value="CHROMOSOME-ASSOCIATED KINESIN KIF4A-RELATED"/>
    <property type="match status" value="1"/>
</dbReference>
<feature type="domain" description="Kinesin motor" evidence="3">
    <location>
        <begin position="23"/>
        <end position="368"/>
    </location>
</feature>
<dbReference type="PANTHER" id="PTHR47969:SF33">
    <property type="entry name" value="KINESIN-LIKE PROTEIN"/>
    <property type="match status" value="1"/>
</dbReference>
<dbReference type="InterPro" id="IPR036961">
    <property type="entry name" value="Kinesin_motor_dom_sf"/>
</dbReference>
<feature type="compositionally biased region" description="Basic and acidic residues" evidence="2">
    <location>
        <begin position="440"/>
        <end position="451"/>
    </location>
</feature>
<keyword evidence="5" id="KW-1185">Reference proteome</keyword>
<dbReference type="GO" id="GO:0008017">
    <property type="term" value="F:microtubule binding"/>
    <property type="evidence" value="ECO:0007669"/>
    <property type="project" value="InterPro"/>
</dbReference>
<feature type="compositionally biased region" description="Low complexity" evidence="2">
    <location>
        <begin position="517"/>
        <end position="526"/>
    </location>
</feature>
<evidence type="ECO:0000313" key="4">
    <source>
        <dbReference type="EnsemblProtists" id="EOD21750"/>
    </source>
</evidence>
<accession>A0A0D3JE15</accession>
<dbReference type="SUPFAM" id="SSF52540">
    <property type="entry name" value="P-loop containing nucleoside triphosphate hydrolases"/>
    <property type="match status" value="1"/>
</dbReference>
<sequence length="731" mass="77684">MPLSGRSTPTADGSARTSSASSAVRVTVRVRPPPEGARGVAEAVDVSSDSGTLTLDHGDGRPPRAMRFDSVHGRETTQREFFERCGLCDQIDAALDGYSATVFAFGQTGSGKTYTMAGKAAEAPRGVRGGAGPVGGEASRQDGLMQRAARRLYAQIGEREAQGQRFTVRATFLEIYNEQVHDLVEPASGALGVRGSTSQGFYVEDLSVVQCRGLHDLEYVISQGLAHRHSRHHLLNQHSSRSHAVLSVYLDVADSAEAPPGRYGRLSLLDLAGSENVRASQSSGGGLKEAGAINRSLFALAQVIKSLSLGPGRGPPHVPYRDSVLTKLLADSLGGSAHTLMIATVSPLAAYLDETVRTLHYACSAGASHSRPQQLIAKLKAEVLELKQQVEFLTHKLTHANTRLASRATDGDEQHASSLQHAVAEPRAHHFEAWTPCTDEAPRRGFGERTPDSSPRQYHPTPVKPRGEGERGEGERGERGGERHEPEPLREREVSDELPSRAWPPSWGGVPAPAEPPSSLANSSLSPDSAAAASFRAPVAFCDLSNQAWGAPAAQPPAPARPHTAHASGGSYASERGLIGNGHGHEAARQLYAALARRANSMRCSRASRPPMPRAACTELRQLTSFSLTKPGPPPSFSAREPSPRPLAWTNGGVGAAGSADERVLRIEQPPGHGRDARRARSPDYAPEPPSAVAEAPPPTAGGGGGGIIRRSARELELERTLRELTKFSVL</sequence>
<feature type="region of interest" description="Disordered" evidence="2">
    <location>
        <begin position="625"/>
        <end position="712"/>
    </location>
</feature>
<dbReference type="GO" id="GO:0007018">
    <property type="term" value="P:microtubule-based movement"/>
    <property type="evidence" value="ECO:0007669"/>
    <property type="project" value="InterPro"/>
</dbReference>
<dbReference type="GO" id="GO:0007052">
    <property type="term" value="P:mitotic spindle organization"/>
    <property type="evidence" value="ECO:0007669"/>
    <property type="project" value="TreeGrafter"/>
</dbReference>
<dbReference type="AlphaFoldDB" id="A0A0D3JE15"/>
<feature type="compositionally biased region" description="Pro residues" evidence="2">
    <location>
        <begin position="686"/>
        <end position="700"/>
    </location>
</feature>
<dbReference type="Gene3D" id="3.40.850.10">
    <property type="entry name" value="Kinesin motor domain"/>
    <property type="match status" value="1"/>
</dbReference>
<organism evidence="4 5">
    <name type="scientific">Emiliania huxleyi (strain CCMP1516)</name>
    <dbReference type="NCBI Taxonomy" id="280463"/>
    <lineage>
        <taxon>Eukaryota</taxon>
        <taxon>Haptista</taxon>
        <taxon>Haptophyta</taxon>
        <taxon>Prymnesiophyceae</taxon>
        <taxon>Isochrysidales</taxon>
        <taxon>Noelaerhabdaceae</taxon>
        <taxon>Emiliania</taxon>
    </lineage>
</organism>
<feature type="compositionally biased region" description="Basic and acidic residues" evidence="2">
    <location>
        <begin position="465"/>
        <end position="499"/>
    </location>
</feature>
<dbReference type="SMART" id="SM00129">
    <property type="entry name" value="KISc"/>
    <property type="match status" value="1"/>
</dbReference>
<dbReference type="InterPro" id="IPR027417">
    <property type="entry name" value="P-loop_NTPase"/>
</dbReference>
<proteinExistence type="inferred from homology"/>
<dbReference type="PRINTS" id="PR00380">
    <property type="entry name" value="KINESINHEAVY"/>
</dbReference>
<dbReference type="GO" id="GO:0003777">
    <property type="term" value="F:microtubule motor activity"/>
    <property type="evidence" value="ECO:0007669"/>
    <property type="project" value="InterPro"/>
</dbReference>
<dbReference type="GeneID" id="17267257"/>
<evidence type="ECO:0000256" key="2">
    <source>
        <dbReference type="SAM" id="MobiDB-lite"/>
    </source>
</evidence>
<name>A0A0D3JE15_EMIH1</name>
<dbReference type="Proteomes" id="UP000013827">
    <property type="component" value="Unassembled WGS sequence"/>
</dbReference>
<dbReference type="InterPro" id="IPR001752">
    <property type="entry name" value="Kinesin_motor_dom"/>
</dbReference>
<dbReference type="eggNOG" id="KOG4280">
    <property type="taxonomic scope" value="Eukaryota"/>
</dbReference>
<dbReference type="EnsemblProtists" id="EOD21750">
    <property type="protein sequence ID" value="EOD21750"/>
    <property type="gene ID" value="EMIHUDRAFT_101580"/>
</dbReference>
<feature type="compositionally biased region" description="Basic and acidic residues" evidence="2">
    <location>
        <begin position="673"/>
        <end position="682"/>
    </location>
</feature>
<dbReference type="HOGENOM" id="CLU_379219_0_0_1"/>
<feature type="compositionally biased region" description="Low complexity" evidence="2">
    <location>
        <begin position="14"/>
        <end position="30"/>
    </location>
</feature>
<keyword evidence="1" id="KW-0067">ATP-binding</keyword>
<reference evidence="4" key="2">
    <citation type="submission" date="2024-10" db="UniProtKB">
        <authorList>
            <consortium name="EnsemblProtists"/>
        </authorList>
    </citation>
    <scope>IDENTIFICATION</scope>
</reference>
<dbReference type="CDD" id="cd00106">
    <property type="entry name" value="KISc"/>
    <property type="match status" value="1"/>
</dbReference>
<dbReference type="GO" id="GO:0051231">
    <property type="term" value="P:spindle elongation"/>
    <property type="evidence" value="ECO:0007669"/>
    <property type="project" value="TreeGrafter"/>
</dbReference>
<dbReference type="Pfam" id="PF00225">
    <property type="entry name" value="Kinesin"/>
    <property type="match status" value="1"/>
</dbReference>
<dbReference type="GO" id="GO:0005524">
    <property type="term" value="F:ATP binding"/>
    <property type="evidence" value="ECO:0007669"/>
    <property type="project" value="UniProtKB-UniRule"/>
</dbReference>
<protein>
    <recommendedName>
        <fullName evidence="3">Kinesin motor domain-containing protein</fullName>
    </recommendedName>
</protein>
<feature type="region of interest" description="Disordered" evidence="2">
    <location>
        <begin position="433"/>
        <end position="526"/>
    </location>
</feature>
<keyword evidence="1" id="KW-0505">Motor protein</keyword>
<dbReference type="InterPro" id="IPR027640">
    <property type="entry name" value="Kinesin-like_fam"/>
</dbReference>
<feature type="binding site" evidence="1">
    <location>
        <begin position="106"/>
        <end position="113"/>
    </location>
    <ligand>
        <name>ATP</name>
        <dbReference type="ChEBI" id="CHEBI:30616"/>
    </ligand>
</feature>
<dbReference type="PaxDb" id="2903-EOD21750"/>
<dbReference type="KEGG" id="ehx:EMIHUDRAFT_101580"/>
<evidence type="ECO:0000256" key="1">
    <source>
        <dbReference type="PROSITE-ProRule" id="PRU00283"/>
    </source>
</evidence>
<feature type="region of interest" description="Disordered" evidence="2">
    <location>
        <begin position="1"/>
        <end position="64"/>
    </location>
</feature>
<keyword evidence="1" id="KW-0547">Nucleotide-binding</keyword>
<comment type="similarity">
    <text evidence="1">Belongs to the TRAFAC class myosin-kinesin ATPase superfamily. Kinesin family.</text>
</comment>
<evidence type="ECO:0000259" key="3">
    <source>
        <dbReference type="PROSITE" id="PS50067"/>
    </source>
</evidence>
<dbReference type="STRING" id="2903.R1E4K5"/>
<dbReference type="GO" id="GO:0005875">
    <property type="term" value="C:microtubule associated complex"/>
    <property type="evidence" value="ECO:0007669"/>
    <property type="project" value="TreeGrafter"/>
</dbReference>